<evidence type="ECO:0000313" key="4">
    <source>
        <dbReference type="EMBL" id="QGY38613.1"/>
    </source>
</evidence>
<dbReference type="SUPFAM" id="SSF53271">
    <property type="entry name" value="PRTase-like"/>
    <property type="match status" value="1"/>
</dbReference>
<dbReference type="AlphaFoldDB" id="A0A6I6JDC5"/>
<dbReference type="CDD" id="cd06223">
    <property type="entry name" value="PRTases_typeI"/>
    <property type="match status" value="1"/>
</dbReference>
<comment type="similarity">
    <text evidence="1">Belongs to the ComF/GntX family.</text>
</comment>
<sequence length="239" mass="26444">MLHFLQRFLTRARLTSTRCGVCGVLTDENGGLCATCAEQLSPRTGGYCPRCGEIYGDEDEPPSPCGQCRTSPPPWEALRFHGPYAGLLRDLILDYKFRGGLHHSKLLADMASAAYPDVPDAAPDLIVPVPLHRKRLLWRGFNQSAELSRILSRRLDRPVETHALTRIRNTRPQTTLGLSERKENIKKAFAAAPERIKGRRVLLVDDVYTTGATLRECAETLRRAGAAGVEILVLARAMG</sequence>
<dbReference type="Proteomes" id="UP000428328">
    <property type="component" value="Chromosome"/>
</dbReference>
<dbReference type="InterPro" id="IPR029057">
    <property type="entry name" value="PRTase-like"/>
</dbReference>
<organism evidence="4 5">
    <name type="scientific">Pseudodesulfovibrio cashew</name>
    <dbReference type="NCBI Taxonomy" id="2678688"/>
    <lineage>
        <taxon>Bacteria</taxon>
        <taxon>Pseudomonadati</taxon>
        <taxon>Thermodesulfobacteriota</taxon>
        <taxon>Desulfovibrionia</taxon>
        <taxon>Desulfovibrionales</taxon>
        <taxon>Desulfovibrionaceae</taxon>
    </lineage>
</organism>
<feature type="domain" description="Phosphoribosyltransferase" evidence="2">
    <location>
        <begin position="145"/>
        <end position="236"/>
    </location>
</feature>
<evidence type="ECO:0000259" key="3">
    <source>
        <dbReference type="Pfam" id="PF18912"/>
    </source>
</evidence>
<dbReference type="PANTHER" id="PTHR47505:SF1">
    <property type="entry name" value="DNA UTILIZATION PROTEIN YHGH"/>
    <property type="match status" value="1"/>
</dbReference>
<dbReference type="Gene3D" id="3.40.50.2020">
    <property type="match status" value="1"/>
</dbReference>
<dbReference type="Pfam" id="PF18912">
    <property type="entry name" value="DZR_2"/>
    <property type="match status" value="1"/>
</dbReference>
<dbReference type="KEGG" id="psel:GM415_00115"/>
<dbReference type="InterPro" id="IPR051910">
    <property type="entry name" value="ComF/GntX_DNA_util-trans"/>
</dbReference>
<accession>A0A6I6JDC5</accession>
<dbReference type="Pfam" id="PF00156">
    <property type="entry name" value="Pribosyltran"/>
    <property type="match status" value="1"/>
</dbReference>
<evidence type="ECO:0000313" key="5">
    <source>
        <dbReference type="Proteomes" id="UP000428328"/>
    </source>
</evidence>
<gene>
    <name evidence="4" type="ORF">GM415_00115</name>
</gene>
<dbReference type="PANTHER" id="PTHR47505">
    <property type="entry name" value="DNA UTILIZATION PROTEIN YHGH"/>
    <property type="match status" value="1"/>
</dbReference>
<dbReference type="InterPro" id="IPR044005">
    <property type="entry name" value="DZR_2"/>
</dbReference>
<protein>
    <submittedName>
        <fullName evidence="4">ComF family protein</fullName>
    </submittedName>
</protein>
<keyword evidence="5" id="KW-1185">Reference proteome</keyword>
<feature type="domain" description="Double zinc ribbon" evidence="3">
    <location>
        <begin position="17"/>
        <end position="69"/>
    </location>
</feature>
<dbReference type="EMBL" id="CP046400">
    <property type="protein sequence ID" value="QGY38613.1"/>
    <property type="molecule type" value="Genomic_DNA"/>
</dbReference>
<dbReference type="InterPro" id="IPR000836">
    <property type="entry name" value="PRTase_dom"/>
</dbReference>
<name>A0A6I6JDC5_9BACT</name>
<dbReference type="RefSeq" id="WP_158945570.1">
    <property type="nucleotide sequence ID" value="NZ_CP046400.1"/>
</dbReference>
<evidence type="ECO:0000259" key="2">
    <source>
        <dbReference type="Pfam" id="PF00156"/>
    </source>
</evidence>
<evidence type="ECO:0000256" key="1">
    <source>
        <dbReference type="ARBA" id="ARBA00008007"/>
    </source>
</evidence>
<proteinExistence type="inferred from homology"/>
<reference evidence="4 5" key="1">
    <citation type="submission" date="2019-11" db="EMBL/GenBank/DDBJ databases">
        <authorList>
            <person name="Zheng R.K."/>
            <person name="Sun C.M."/>
        </authorList>
    </citation>
    <scope>NUCLEOTIDE SEQUENCE [LARGE SCALE GENOMIC DNA]</scope>
    <source>
        <strain evidence="4 5">SRB007</strain>
    </source>
</reference>